<dbReference type="SMART" id="SM00448">
    <property type="entry name" value="REC"/>
    <property type="match status" value="1"/>
</dbReference>
<dbReference type="InterPro" id="IPR003018">
    <property type="entry name" value="GAF"/>
</dbReference>
<dbReference type="SMART" id="SM00065">
    <property type="entry name" value="GAF"/>
    <property type="match status" value="1"/>
</dbReference>
<dbReference type="Pfam" id="PF00072">
    <property type="entry name" value="Response_reg"/>
    <property type="match status" value="1"/>
</dbReference>
<dbReference type="Proteomes" id="UP001526143">
    <property type="component" value="Unassembled WGS sequence"/>
</dbReference>
<feature type="domain" description="Response regulatory" evidence="10">
    <location>
        <begin position="27"/>
        <end position="142"/>
    </location>
</feature>
<dbReference type="PROSITE" id="PS50110">
    <property type="entry name" value="RESPONSE_REGULATORY"/>
    <property type="match status" value="1"/>
</dbReference>
<dbReference type="InterPro" id="IPR035965">
    <property type="entry name" value="PAS-like_dom_sf"/>
</dbReference>
<dbReference type="Gene3D" id="3.40.50.2300">
    <property type="match status" value="1"/>
</dbReference>
<name>A0ABT3B6S7_9CYAN</name>
<dbReference type="EMBL" id="JAOWRF010000382">
    <property type="protein sequence ID" value="MCV3217081.1"/>
    <property type="molecule type" value="Genomic_DNA"/>
</dbReference>
<feature type="domain" description="PAC" evidence="12">
    <location>
        <begin position="607"/>
        <end position="659"/>
    </location>
</feature>
<evidence type="ECO:0000259" key="9">
    <source>
        <dbReference type="PROSITE" id="PS50109"/>
    </source>
</evidence>
<dbReference type="SMART" id="SM00091">
    <property type="entry name" value="PAS"/>
    <property type="match status" value="4"/>
</dbReference>
<evidence type="ECO:0000256" key="7">
    <source>
        <dbReference type="PROSITE-ProRule" id="PRU00169"/>
    </source>
</evidence>
<evidence type="ECO:0000256" key="1">
    <source>
        <dbReference type="ARBA" id="ARBA00000085"/>
    </source>
</evidence>
<dbReference type="InterPro" id="IPR003661">
    <property type="entry name" value="HisK_dim/P_dom"/>
</dbReference>
<sequence length="1053" mass="120503">ERNFTNPQFPIVNFQLPIANSQSPIPRILLADDNADMRDYVKRLLEENYQVEAVADGLAALTAIRQQPFDLVLTDIMMPGLDGFELLRQLRQDPLTKEIPIILLSARAGEESRIEGLEFGADDYLVKPFSGRELRSRVEATIKLSKMRQSMKQVLQDANEHLSNVLENMTDAFVALDREFRITYVNQQTARLNNMHPEEMIGKTHWEMWPWSVGTIIEQNYRQALAEQTPVHFQVLYEPFMMWLEIHAYPSEEGIGIYFRNITTRKTAETSLQNALQRLNFHVENSPLAVVEWDHEFRVSRWSVEAERIFGWQASEVIGKTFQDWEFVFREDLEVVTNAATRLTEGIESNNISYNRNYTKDNSIVSCEWYNSTLLDESGKLISVLSLALDVTERQKMEAALRESEKRFREMADASPTLIWMSDTSNLCNYFNKTWLEFTGRTIEEEMGNGWTQGVHPEDLQSCIDIYVNAFDAREEFSMEYRLKRYDDEYRWILDKGVPRFTSSGDFLGYIGSCIDISDRKVAEETMRESSTRLRFVLDSAQFGDWKLNLLTQPDTVYRSLKHDQIFGYESLRSEWNYEIFLEHVHPDDRGMVDQKFKNTLLTYEDLDFECRIIRVDQSITWIWSRGSVYRDINGKPIHLIGLVTDISDRKLAEAEREKMLVRVQQYAGQLRGLTEAALTINSALTIEEVIKEITERSRFLIGAHQSVTSMTIDRNWAQSTSATSLSDKYAAWQDYKPKPDGSGIYAYICQINRPIRMTQVELEAHPRWRKFGTEAAKHPPMRGWLAAPLTGRDGGNIGLIQLSDKYDESEFTVEDEAILVQLAQMASVAIENTRLYAAEQLARTQAESANRIKDEFLAVLSHELRTPLNPILGWSKLLRTRKFDEAKTAEALATIERNAKLQAQLIEDLLDVSRILRGKLTLNVDKVSPSSIILAALETVRLAAEAKSISIVTIFDPNVKQVAGDAGRLQQVIWNLLSNALKFTPNGGRVEVRLSMEWGKRGEEEWGSGGSVVRRSGGSVVWGSEGDSLETRRLLGDKENNSFPPSPHPPLS</sequence>
<dbReference type="InterPro" id="IPR036890">
    <property type="entry name" value="HATPase_C_sf"/>
</dbReference>
<dbReference type="RefSeq" id="WP_263748774.1">
    <property type="nucleotide sequence ID" value="NZ_JAOWRF010000382.1"/>
</dbReference>
<evidence type="ECO:0000313" key="14">
    <source>
        <dbReference type="Proteomes" id="UP001526143"/>
    </source>
</evidence>
<dbReference type="Pfam" id="PF00512">
    <property type="entry name" value="HisKA"/>
    <property type="match status" value="1"/>
</dbReference>
<comment type="caution">
    <text evidence="13">The sequence shown here is derived from an EMBL/GenBank/DDBJ whole genome shotgun (WGS) entry which is preliminary data.</text>
</comment>
<dbReference type="InterPro" id="IPR036097">
    <property type="entry name" value="HisK_dim/P_sf"/>
</dbReference>
<dbReference type="InterPro" id="IPR001789">
    <property type="entry name" value="Sig_transdc_resp-reg_receiver"/>
</dbReference>
<dbReference type="CDD" id="cd00130">
    <property type="entry name" value="PAS"/>
    <property type="match status" value="4"/>
</dbReference>
<dbReference type="Gene3D" id="1.10.287.130">
    <property type="match status" value="1"/>
</dbReference>
<feature type="domain" description="PAC" evidence="12">
    <location>
        <begin position="348"/>
        <end position="403"/>
    </location>
</feature>
<accession>A0ABT3B6S7</accession>
<dbReference type="Gene3D" id="3.30.565.10">
    <property type="entry name" value="Histidine kinase-like ATPase, C-terminal domain"/>
    <property type="match status" value="1"/>
</dbReference>
<dbReference type="PROSITE" id="PS50109">
    <property type="entry name" value="HIS_KIN"/>
    <property type="match status" value="1"/>
</dbReference>
<feature type="modified residue" description="4-aspartylphosphate" evidence="7">
    <location>
        <position position="75"/>
    </location>
</feature>
<dbReference type="SMART" id="SM00388">
    <property type="entry name" value="HisKA"/>
    <property type="match status" value="1"/>
</dbReference>
<dbReference type="Gene3D" id="3.30.450.20">
    <property type="entry name" value="PAS domain"/>
    <property type="match status" value="4"/>
</dbReference>
<dbReference type="SUPFAM" id="SSF52172">
    <property type="entry name" value="CheY-like"/>
    <property type="match status" value="1"/>
</dbReference>
<dbReference type="SMART" id="SM00086">
    <property type="entry name" value="PAC"/>
    <property type="match status" value="3"/>
</dbReference>
<dbReference type="Pfam" id="PF01590">
    <property type="entry name" value="GAF"/>
    <property type="match status" value="1"/>
</dbReference>
<dbReference type="Gene3D" id="2.10.70.100">
    <property type="match status" value="1"/>
</dbReference>
<dbReference type="PROSITE" id="PS50112">
    <property type="entry name" value="PAS"/>
    <property type="match status" value="3"/>
</dbReference>
<feature type="domain" description="PAS" evidence="11">
    <location>
        <begin position="404"/>
        <end position="474"/>
    </location>
</feature>
<dbReference type="InterPro" id="IPR013656">
    <property type="entry name" value="PAS_4"/>
</dbReference>
<dbReference type="InterPro" id="IPR005467">
    <property type="entry name" value="His_kinase_dom"/>
</dbReference>
<keyword evidence="14" id="KW-1185">Reference proteome</keyword>
<dbReference type="InterPro" id="IPR013655">
    <property type="entry name" value="PAS_fold_3"/>
</dbReference>
<dbReference type="PANTHER" id="PTHR43547">
    <property type="entry name" value="TWO-COMPONENT HISTIDINE KINASE"/>
    <property type="match status" value="1"/>
</dbReference>
<feature type="domain" description="PAS" evidence="11">
    <location>
        <begin position="158"/>
        <end position="204"/>
    </location>
</feature>
<evidence type="ECO:0000259" key="10">
    <source>
        <dbReference type="PROSITE" id="PS50110"/>
    </source>
</evidence>
<dbReference type="SUPFAM" id="SSF55781">
    <property type="entry name" value="GAF domain-like"/>
    <property type="match status" value="1"/>
</dbReference>
<dbReference type="PANTHER" id="PTHR43547:SF2">
    <property type="entry name" value="HYBRID SIGNAL TRANSDUCTION HISTIDINE KINASE C"/>
    <property type="match status" value="1"/>
</dbReference>
<evidence type="ECO:0000256" key="2">
    <source>
        <dbReference type="ARBA" id="ARBA00012438"/>
    </source>
</evidence>
<dbReference type="InterPro" id="IPR000700">
    <property type="entry name" value="PAS-assoc_C"/>
</dbReference>
<comment type="catalytic activity">
    <reaction evidence="1">
        <text>ATP + protein L-histidine = ADP + protein N-phospho-L-histidine.</text>
        <dbReference type="EC" id="2.7.13.3"/>
    </reaction>
</comment>
<evidence type="ECO:0000256" key="5">
    <source>
        <dbReference type="ARBA" id="ARBA00022777"/>
    </source>
</evidence>
<dbReference type="SUPFAM" id="SSF47384">
    <property type="entry name" value="Homodimeric domain of signal transducing histidine kinase"/>
    <property type="match status" value="1"/>
</dbReference>
<gene>
    <name evidence="13" type="ORF">OGM63_26835</name>
</gene>
<dbReference type="InterPro" id="IPR011006">
    <property type="entry name" value="CheY-like_superfamily"/>
</dbReference>
<evidence type="ECO:0000256" key="4">
    <source>
        <dbReference type="ARBA" id="ARBA00022679"/>
    </source>
</evidence>
<keyword evidence="3 7" id="KW-0597">Phosphoprotein</keyword>
<keyword evidence="6" id="KW-0902">Two-component regulatory system</keyword>
<dbReference type="InterPro" id="IPR001610">
    <property type="entry name" value="PAC"/>
</dbReference>
<feature type="domain" description="PAS" evidence="11">
    <location>
        <begin position="275"/>
        <end position="350"/>
    </location>
</feature>
<feature type="domain" description="Histidine kinase" evidence="9">
    <location>
        <begin position="860"/>
        <end position="995"/>
    </location>
</feature>
<evidence type="ECO:0000256" key="6">
    <source>
        <dbReference type="ARBA" id="ARBA00023012"/>
    </source>
</evidence>
<dbReference type="NCBIfam" id="TIGR00229">
    <property type="entry name" value="sensory_box"/>
    <property type="match status" value="3"/>
</dbReference>
<evidence type="ECO:0000313" key="13">
    <source>
        <dbReference type="EMBL" id="MCV3217081.1"/>
    </source>
</evidence>
<dbReference type="InterPro" id="IPR029016">
    <property type="entry name" value="GAF-like_dom_sf"/>
</dbReference>
<evidence type="ECO:0000256" key="8">
    <source>
        <dbReference type="SAM" id="MobiDB-lite"/>
    </source>
</evidence>
<organism evidence="13 14">
    <name type="scientific">Plectonema radiosum NIES-515</name>
    <dbReference type="NCBI Taxonomy" id="2986073"/>
    <lineage>
        <taxon>Bacteria</taxon>
        <taxon>Bacillati</taxon>
        <taxon>Cyanobacteriota</taxon>
        <taxon>Cyanophyceae</taxon>
        <taxon>Oscillatoriophycideae</taxon>
        <taxon>Oscillatoriales</taxon>
        <taxon>Microcoleaceae</taxon>
        <taxon>Plectonema</taxon>
    </lineage>
</organism>
<feature type="region of interest" description="Disordered" evidence="8">
    <location>
        <begin position="1032"/>
        <end position="1053"/>
    </location>
</feature>
<dbReference type="InterPro" id="IPR000014">
    <property type="entry name" value="PAS"/>
</dbReference>
<dbReference type="EC" id="2.7.13.3" evidence="2"/>
<dbReference type="SUPFAM" id="SSF55874">
    <property type="entry name" value="ATPase domain of HSP90 chaperone/DNA topoisomerase II/histidine kinase"/>
    <property type="match status" value="1"/>
</dbReference>
<keyword evidence="5" id="KW-0418">Kinase</keyword>
<dbReference type="CDD" id="cd17574">
    <property type="entry name" value="REC_OmpR"/>
    <property type="match status" value="1"/>
</dbReference>
<dbReference type="SUPFAM" id="SSF55785">
    <property type="entry name" value="PYP-like sensor domain (PAS domain)"/>
    <property type="match status" value="4"/>
</dbReference>
<dbReference type="Pfam" id="PF08447">
    <property type="entry name" value="PAS_3"/>
    <property type="match status" value="2"/>
</dbReference>
<evidence type="ECO:0000259" key="11">
    <source>
        <dbReference type="PROSITE" id="PS50112"/>
    </source>
</evidence>
<feature type="non-terminal residue" evidence="13">
    <location>
        <position position="1053"/>
    </location>
</feature>
<proteinExistence type="predicted"/>
<dbReference type="PROSITE" id="PS50113">
    <property type="entry name" value="PAC"/>
    <property type="match status" value="3"/>
</dbReference>
<feature type="non-terminal residue" evidence="13">
    <location>
        <position position="1"/>
    </location>
</feature>
<protein>
    <recommendedName>
        <fullName evidence="2">histidine kinase</fullName>
        <ecNumber evidence="2">2.7.13.3</ecNumber>
    </recommendedName>
</protein>
<reference evidence="13 14" key="1">
    <citation type="submission" date="2022-10" db="EMBL/GenBank/DDBJ databases">
        <title>Identification of biosynthetic pathway for the production of the potent trypsin inhibitor radiosumin.</title>
        <authorList>
            <person name="Fewer D.P."/>
            <person name="Delbaje E."/>
            <person name="Ouyang X."/>
            <person name="Agostino P.D."/>
            <person name="Wahlsten M."/>
            <person name="Jokela J."/>
            <person name="Permi P."/>
            <person name="Haapaniemi E."/>
            <person name="Koistinen H."/>
        </authorList>
    </citation>
    <scope>NUCLEOTIDE SEQUENCE [LARGE SCALE GENOMIC DNA]</scope>
    <source>
        <strain evidence="13 14">NIES-515</strain>
    </source>
</reference>
<feature type="domain" description="PAC" evidence="12">
    <location>
        <begin position="477"/>
        <end position="529"/>
    </location>
</feature>
<evidence type="ECO:0000259" key="12">
    <source>
        <dbReference type="PROSITE" id="PS50113"/>
    </source>
</evidence>
<dbReference type="CDD" id="cd00082">
    <property type="entry name" value="HisKA"/>
    <property type="match status" value="1"/>
</dbReference>
<dbReference type="Pfam" id="PF08448">
    <property type="entry name" value="PAS_4"/>
    <property type="match status" value="2"/>
</dbReference>
<evidence type="ECO:0000256" key="3">
    <source>
        <dbReference type="ARBA" id="ARBA00022553"/>
    </source>
</evidence>
<feature type="compositionally biased region" description="Basic and acidic residues" evidence="8">
    <location>
        <begin position="1032"/>
        <end position="1041"/>
    </location>
</feature>
<keyword evidence="4" id="KW-0808">Transferase</keyword>
<dbReference type="Gene3D" id="3.30.450.40">
    <property type="match status" value="1"/>
</dbReference>